<evidence type="ECO:0000313" key="1">
    <source>
        <dbReference type="EMBL" id="GBM21879.1"/>
    </source>
</evidence>
<reference evidence="1 2" key="1">
    <citation type="journal article" date="2019" name="Sci. Rep.">
        <title>Orb-weaving spider Araneus ventricosus genome elucidates the spidroin gene catalogue.</title>
        <authorList>
            <person name="Kono N."/>
            <person name="Nakamura H."/>
            <person name="Ohtoshi R."/>
            <person name="Moran D.A.P."/>
            <person name="Shinohara A."/>
            <person name="Yoshida Y."/>
            <person name="Fujiwara M."/>
            <person name="Mori M."/>
            <person name="Tomita M."/>
            <person name="Arakawa K."/>
        </authorList>
    </citation>
    <scope>NUCLEOTIDE SEQUENCE [LARGE SCALE GENOMIC DNA]</scope>
</reference>
<gene>
    <name evidence="1" type="ORF">AVEN_32863_1</name>
</gene>
<dbReference type="AlphaFoldDB" id="A0A4Y2E0M2"/>
<keyword evidence="2" id="KW-1185">Reference proteome</keyword>
<dbReference type="EMBL" id="BGPR01000468">
    <property type="protein sequence ID" value="GBM21879.1"/>
    <property type="molecule type" value="Genomic_DNA"/>
</dbReference>
<accession>A0A4Y2E0M2</accession>
<dbReference type="Proteomes" id="UP000499080">
    <property type="component" value="Unassembled WGS sequence"/>
</dbReference>
<proteinExistence type="predicted"/>
<sequence length="74" mass="8203">MTANASSLEKCDFARTVFRCWNRWSPENGPGSTVKIRIIGSRWGTAYNPDHAPGDYHLSVPAPEKLPGEVAFLQ</sequence>
<comment type="caution">
    <text evidence="1">The sequence shown here is derived from an EMBL/GenBank/DDBJ whole genome shotgun (WGS) entry which is preliminary data.</text>
</comment>
<organism evidence="1 2">
    <name type="scientific">Araneus ventricosus</name>
    <name type="common">Orbweaver spider</name>
    <name type="synonym">Epeira ventricosa</name>
    <dbReference type="NCBI Taxonomy" id="182803"/>
    <lineage>
        <taxon>Eukaryota</taxon>
        <taxon>Metazoa</taxon>
        <taxon>Ecdysozoa</taxon>
        <taxon>Arthropoda</taxon>
        <taxon>Chelicerata</taxon>
        <taxon>Arachnida</taxon>
        <taxon>Araneae</taxon>
        <taxon>Araneomorphae</taxon>
        <taxon>Entelegynae</taxon>
        <taxon>Araneoidea</taxon>
        <taxon>Araneidae</taxon>
        <taxon>Araneus</taxon>
    </lineage>
</organism>
<protein>
    <submittedName>
        <fullName evidence="1">Uncharacterized protein</fullName>
    </submittedName>
</protein>
<name>A0A4Y2E0M2_ARAVE</name>
<evidence type="ECO:0000313" key="2">
    <source>
        <dbReference type="Proteomes" id="UP000499080"/>
    </source>
</evidence>